<organism evidence="2 3">
    <name type="scientific">Burkholderia ubonensis</name>
    <dbReference type="NCBI Taxonomy" id="101571"/>
    <lineage>
        <taxon>Bacteria</taxon>
        <taxon>Pseudomonadati</taxon>
        <taxon>Pseudomonadota</taxon>
        <taxon>Betaproteobacteria</taxon>
        <taxon>Burkholderiales</taxon>
        <taxon>Burkholderiaceae</taxon>
        <taxon>Burkholderia</taxon>
        <taxon>Burkholderia cepacia complex</taxon>
    </lineage>
</organism>
<sequence length="114" mass="12477">RAAGVQQARAQYDEQVANYRQQVLVAFREVEDNLADLRLLDDQIRAQDAAVNASRRAAKLSRTQYQEGEVSYLDVIDSERSVLVSQLQANALTGTQAVSTVNLIRALGGGWGDA</sequence>
<dbReference type="InterPro" id="IPR010131">
    <property type="entry name" value="MdtP/NodT-like"/>
</dbReference>
<dbReference type="PANTHER" id="PTHR30203">
    <property type="entry name" value="OUTER MEMBRANE CATION EFFLUX PROTEIN"/>
    <property type="match status" value="1"/>
</dbReference>
<proteinExistence type="inferred from homology"/>
<dbReference type="EMBL" id="MTJZ01000009">
    <property type="protein sequence ID" value="OMG73660.1"/>
    <property type="molecule type" value="Genomic_DNA"/>
</dbReference>
<evidence type="ECO:0000313" key="3">
    <source>
        <dbReference type="Proteomes" id="UP000187194"/>
    </source>
</evidence>
<protein>
    <submittedName>
        <fullName evidence="2">RND transporter</fullName>
    </submittedName>
</protein>
<dbReference type="GO" id="GO:0015562">
    <property type="term" value="F:efflux transmembrane transporter activity"/>
    <property type="evidence" value="ECO:0007669"/>
    <property type="project" value="InterPro"/>
</dbReference>
<reference evidence="2 3" key="1">
    <citation type="submission" date="2017-01" db="EMBL/GenBank/DDBJ databases">
        <title>Phylogeographic, genomic and meropenem susceptibility analysis of Burkholderia ubonensis.</title>
        <authorList>
            <person name="Price E.P."/>
            <person name="Sarovich D.S."/>
            <person name="Webb J.R."/>
            <person name="Hall C.M."/>
            <person name="Sahl J.W."/>
            <person name="Kaestli M."/>
            <person name="Mayo M."/>
            <person name="Harrington G."/>
            <person name="Baker A.L."/>
            <person name="Sidak-Loftis L.C."/>
            <person name="Lummis M."/>
            <person name="Schupp J.M."/>
            <person name="Gillece J.D."/>
            <person name="Tuanyok A."/>
            <person name="Warner J."/>
            <person name="Busch J.D."/>
            <person name="Keim P."/>
            <person name="Currie B.J."/>
            <person name="Wagner D.M."/>
        </authorList>
    </citation>
    <scope>NUCLEOTIDE SEQUENCE [LARGE SCALE GENOMIC DNA]</scope>
    <source>
        <strain evidence="2 3">A21</strain>
    </source>
</reference>
<evidence type="ECO:0000256" key="1">
    <source>
        <dbReference type="ARBA" id="ARBA00007613"/>
    </source>
</evidence>
<dbReference type="Gene3D" id="1.20.1600.10">
    <property type="entry name" value="Outer membrane efflux proteins (OEP)"/>
    <property type="match status" value="1"/>
</dbReference>
<dbReference type="Pfam" id="PF02321">
    <property type="entry name" value="OEP"/>
    <property type="match status" value="1"/>
</dbReference>
<dbReference type="AlphaFoldDB" id="A0A1R1JEJ2"/>
<name>A0A1R1JEJ2_9BURK</name>
<gene>
    <name evidence="2" type="ORF">BW685_08800</name>
</gene>
<dbReference type="RefSeq" id="WP_179092007.1">
    <property type="nucleotide sequence ID" value="NZ_MTJZ01000009.1"/>
</dbReference>
<comment type="caution">
    <text evidence="2">The sequence shown here is derived from an EMBL/GenBank/DDBJ whole genome shotgun (WGS) entry which is preliminary data.</text>
</comment>
<dbReference type="SUPFAM" id="SSF56954">
    <property type="entry name" value="Outer membrane efflux proteins (OEP)"/>
    <property type="match status" value="1"/>
</dbReference>
<dbReference type="InterPro" id="IPR003423">
    <property type="entry name" value="OMP_efflux"/>
</dbReference>
<comment type="similarity">
    <text evidence="1">Belongs to the outer membrane factor (OMF) (TC 1.B.17) family.</text>
</comment>
<evidence type="ECO:0000313" key="2">
    <source>
        <dbReference type="EMBL" id="OMG73660.1"/>
    </source>
</evidence>
<accession>A0A1R1JEJ2</accession>
<dbReference type="PANTHER" id="PTHR30203:SF33">
    <property type="entry name" value="BLR4455 PROTEIN"/>
    <property type="match status" value="1"/>
</dbReference>
<dbReference type="Proteomes" id="UP000187194">
    <property type="component" value="Unassembled WGS sequence"/>
</dbReference>
<feature type="non-terminal residue" evidence="2">
    <location>
        <position position="1"/>
    </location>
</feature>